<evidence type="ECO:0000256" key="1">
    <source>
        <dbReference type="SAM" id="Phobius"/>
    </source>
</evidence>
<keyword evidence="1" id="KW-0472">Membrane</keyword>
<sequence length="54" mass="5938">MIREMVGLKTITSMLGGRRDRRVMSTTMIGIVGTAVGLGAAYMMRKNKKMDGDM</sequence>
<proteinExistence type="predicted"/>
<comment type="caution">
    <text evidence="2">The sequence shown here is derived from an EMBL/GenBank/DDBJ whole genome shotgun (WGS) entry which is preliminary data.</text>
</comment>
<dbReference type="Proteomes" id="UP000694308">
    <property type="component" value="Unassembled WGS sequence"/>
</dbReference>
<keyword evidence="1" id="KW-1133">Transmembrane helix</keyword>
<feature type="transmembrane region" description="Helical" evidence="1">
    <location>
        <begin position="23"/>
        <end position="44"/>
    </location>
</feature>
<dbReference type="RefSeq" id="WP_218320667.1">
    <property type="nucleotide sequence ID" value="NZ_JAEEGC010000050.1"/>
</dbReference>
<reference evidence="2" key="1">
    <citation type="submission" date="2020-12" db="EMBL/GenBank/DDBJ databases">
        <title>Clostridium thailandense sp. nov., a novel acetogenic bacterium isolated from peat land soil in Thailand.</title>
        <authorList>
            <person name="Chaikitkaew S."/>
            <person name="Birkeland N.K."/>
        </authorList>
    </citation>
    <scope>NUCLEOTIDE SEQUENCE</scope>
    <source>
        <strain evidence="2">PL3</strain>
    </source>
</reference>
<evidence type="ECO:0000313" key="2">
    <source>
        <dbReference type="EMBL" id="MBV7273598.1"/>
    </source>
</evidence>
<dbReference type="AlphaFoldDB" id="A0A949TZA1"/>
<dbReference type="EMBL" id="JAEEGC010000050">
    <property type="protein sequence ID" value="MBV7273598.1"/>
    <property type="molecule type" value="Genomic_DNA"/>
</dbReference>
<accession>A0A949TZA1</accession>
<keyword evidence="3" id="KW-1185">Reference proteome</keyword>
<evidence type="ECO:0000313" key="3">
    <source>
        <dbReference type="Proteomes" id="UP000694308"/>
    </source>
</evidence>
<name>A0A949TZA1_9CLOT</name>
<organism evidence="2 3">
    <name type="scientific">Clostridium thailandense</name>
    <dbReference type="NCBI Taxonomy" id="2794346"/>
    <lineage>
        <taxon>Bacteria</taxon>
        <taxon>Bacillati</taxon>
        <taxon>Bacillota</taxon>
        <taxon>Clostridia</taxon>
        <taxon>Eubacteriales</taxon>
        <taxon>Clostridiaceae</taxon>
        <taxon>Clostridium</taxon>
    </lineage>
</organism>
<protein>
    <submittedName>
        <fullName evidence="2">Uncharacterized protein</fullName>
    </submittedName>
</protein>
<keyword evidence="1" id="KW-0812">Transmembrane</keyword>
<gene>
    <name evidence="2" type="ORF">I6U48_11820</name>
</gene>